<protein>
    <submittedName>
        <fullName evidence="2">DUF456 domain-containing protein</fullName>
    </submittedName>
</protein>
<dbReference type="Proteomes" id="UP000832011">
    <property type="component" value="Chromosome"/>
</dbReference>
<accession>A0ABY4DXI0</accession>
<dbReference type="Pfam" id="PF04306">
    <property type="entry name" value="DUF456"/>
    <property type="match status" value="1"/>
</dbReference>
<feature type="transmembrane region" description="Helical" evidence="1">
    <location>
        <begin position="46"/>
        <end position="65"/>
    </location>
</feature>
<keyword evidence="1" id="KW-0812">Transmembrane</keyword>
<dbReference type="PANTHER" id="PTHR39165">
    <property type="entry name" value="IG HYPOTHETICAL 17883"/>
    <property type="match status" value="1"/>
</dbReference>
<evidence type="ECO:0000313" key="3">
    <source>
        <dbReference type="Proteomes" id="UP000832011"/>
    </source>
</evidence>
<organism evidence="2 3">
    <name type="scientific">Vitreoscilla massiliensis</name>
    <dbReference type="NCBI Taxonomy" id="1689272"/>
    <lineage>
        <taxon>Bacteria</taxon>
        <taxon>Pseudomonadati</taxon>
        <taxon>Pseudomonadota</taxon>
        <taxon>Betaproteobacteria</taxon>
        <taxon>Neisseriales</taxon>
        <taxon>Neisseriaceae</taxon>
        <taxon>Vitreoscilla</taxon>
    </lineage>
</organism>
<dbReference type="RefSeq" id="WP_058356344.1">
    <property type="nucleotide sequence ID" value="NZ_CABKVG010000009.1"/>
</dbReference>
<feature type="transmembrane region" description="Helical" evidence="1">
    <location>
        <begin position="85"/>
        <end position="116"/>
    </location>
</feature>
<feature type="transmembrane region" description="Helical" evidence="1">
    <location>
        <begin position="6"/>
        <end position="25"/>
    </location>
</feature>
<reference evidence="2 3" key="1">
    <citation type="journal article" date="2022" name="Res Sq">
        <title>Evolution of multicellular longitudinally dividing oral cavity symbionts (Neisseriaceae).</title>
        <authorList>
            <person name="Nyongesa S."/>
            <person name="Weber P."/>
            <person name="Bernet E."/>
            <person name="Pullido F."/>
            <person name="Nieckarz M."/>
            <person name="Delaby M."/>
            <person name="Nieves C."/>
            <person name="Viehboeck T."/>
            <person name="Krause N."/>
            <person name="Rivera-Millot A."/>
            <person name="Nakamura A."/>
            <person name="Vischer N."/>
            <person name="VanNieuwenhze M."/>
            <person name="Brun Y."/>
            <person name="Cava F."/>
            <person name="Bulgheresi S."/>
            <person name="Veyrier F."/>
        </authorList>
    </citation>
    <scope>NUCLEOTIDE SEQUENCE [LARGE SCALE GENOMIC DNA]</scope>
    <source>
        <strain evidence="2 3">SN4</strain>
    </source>
</reference>
<dbReference type="InterPro" id="IPR007403">
    <property type="entry name" value="DUF456"/>
</dbReference>
<gene>
    <name evidence="2" type="ORF">LVJ82_12105</name>
</gene>
<keyword evidence="1" id="KW-0472">Membrane</keyword>
<proteinExistence type="predicted"/>
<keyword evidence="3" id="KW-1185">Reference proteome</keyword>
<dbReference type="PANTHER" id="PTHR39165:SF1">
    <property type="entry name" value="DUF456 DOMAIN-CONTAINING PROTEIN"/>
    <property type="match status" value="1"/>
</dbReference>
<evidence type="ECO:0000256" key="1">
    <source>
        <dbReference type="SAM" id="Phobius"/>
    </source>
</evidence>
<sequence length="170" mass="17676">MTAILIILGIILLIVGILGIIYPALPGLPLMFLGALSIAYANDFSYMAWGILGTILVIAVLGSLLDYVAGTLGAKFTGASKQAIWGSVIGTVVGAILSFTGMFFAIFLGPLVGAAIGEYIAKRDLLKAGKVGIGTFMGFIAGVIAKIGCAFIIVLTVLMAHVLPWLQQLF</sequence>
<evidence type="ECO:0000313" key="2">
    <source>
        <dbReference type="EMBL" id="UOO88226.1"/>
    </source>
</evidence>
<feature type="transmembrane region" description="Helical" evidence="1">
    <location>
        <begin position="136"/>
        <end position="163"/>
    </location>
</feature>
<dbReference type="EMBL" id="CP091511">
    <property type="protein sequence ID" value="UOO88226.1"/>
    <property type="molecule type" value="Genomic_DNA"/>
</dbReference>
<keyword evidence="1" id="KW-1133">Transmembrane helix</keyword>
<name>A0ABY4DXI0_9NEIS</name>